<gene>
    <name evidence="1" type="ORF">NPIL_340461</name>
</gene>
<evidence type="ECO:0000313" key="2">
    <source>
        <dbReference type="Proteomes" id="UP000887013"/>
    </source>
</evidence>
<sequence length="171" mass="19396">MPYCSERRCHVRKLGASEGFFQQRKLVKSQGLMEGECGDYIPVRLSVSLIDALIQARAHVSSIVTTSCRNASPSLRCLSKRKPASAYWCHFYTSSIDGLWKGDHSQCRFQVEEWMVDFCATNPQSHCNTNGTLGPSVQPSSTVTQYRHRSSVIRSNIQIHFWQTSILIYDC</sequence>
<reference evidence="1" key="1">
    <citation type="submission" date="2020-08" db="EMBL/GenBank/DDBJ databases">
        <title>Multicomponent nature underlies the extraordinary mechanical properties of spider dragline silk.</title>
        <authorList>
            <person name="Kono N."/>
            <person name="Nakamura H."/>
            <person name="Mori M."/>
            <person name="Yoshida Y."/>
            <person name="Ohtoshi R."/>
            <person name="Malay A.D."/>
            <person name="Moran D.A.P."/>
            <person name="Tomita M."/>
            <person name="Numata K."/>
            <person name="Arakawa K."/>
        </authorList>
    </citation>
    <scope>NUCLEOTIDE SEQUENCE</scope>
</reference>
<proteinExistence type="predicted"/>
<dbReference type="EMBL" id="BMAW01058845">
    <property type="protein sequence ID" value="GFT18362.1"/>
    <property type="molecule type" value="Genomic_DNA"/>
</dbReference>
<name>A0A8X6NK10_NEPPI</name>
<dbReference type="OrthoDB" id="6470299at2759"/>
<accession>A0A8X6NK10</accession>
<evidence type="ECO:0000313" key="1">
    <source>
        <dbReference type="EMBL" id="GFT18362.1"/>
    </source>
</evidence>
<comment type="caution">
    <text evidence="1">The sequence shown here is derived from an EMBL/GenBank/DDBJ whole genome shotgun (WGS) entry which is preliminary data.</text>
</comment>
<organism evidence="1 2">
    <name type="scientific">Nephila pilipes</name>
    <name type="common">Giant wood spider</name>
    <name type="synonym">Nephila maculata</name>
    <dbReference type="NCBI Taxonomy" id="299642"/>
    <lineage>
        <taxon>Eukaryota</taxon>
        <taxon>Metazoa</taxon>
        <taxon>Ecdysozoa</taxon>
        <taxon>Arthropoda</taxon>
        <taxon>Chelicerata</taxon>
        <taxon>Arachnida</taxon>
        <taxon>Araneae</taxon>
        <taxon>Araneomorphae</taxon>
        <taxon>Entelegynae</taxon>
        <taxon>Araneoidea</taxon>
        <taxon>Nephilidae</taxon>
        <taxon>Nephila</taxon>
    </lineage>
</organism>
<dbReference type="AlphaFoldDB" id="A0A8X6NK10"/>
<keyword evidence="2" id="KW-1185">Reference proteome</keyword>
<protein>
    <submittedName>
        <fullName evidence="1">Uncharacterized protein</fullName>
    </submittedName>
</protein>
<dbReference type="Proteomes" id="UP000887013">
    <property type="component" value="Unassembled WGS sequence"/>
</dbReference>